<feature type="compositionally biased region" description="Low complexity" evidence="4">
    <location>
        <begin position="421"/>
        <end position="525"/>
    </location>
</feature>
<keyword evidence="5" id="KW-1133">Transmembrane helix</keyword>
<protein>
    <submittedName>
        <fullName evidence="7">Hemomucin</fullName>
    </submittedName>
</protein>
<name>R4SIW6_9HYME</name>
<comment type="similarity">
    <text evidence="1">Belongs to the strictosidine synthase family.</text>
</comment>
<sequence length="579" mass="63296">MGYLKSLGTGFVWVCTFLAAVTFIPGLPPNVEFSAYSFKPPAAINEVMDDSLNNAEKLFEGAVKGPECFDVYNGNLYVSTHGGELSVVKNNKLQLVARFGKKCEGLWEEEKCGRPLGFKIDKHGIAYVVDAYYGIFRVNVHSGKYEKIVDTSVPFDGKIPLLPNSVDVAQNGDLYWTVSTTEYKLYDLLQALLSNPTGRLMRYNAATKTNEVLIEDLAFANGVKLSDDESFVLVAETQASRVVKYHLKGSKRGSSEIFLAGLPGVPDNLHSDGQGNFFVPLVVPADEQHPLLSQSLAPHPNLRKMIVRLLTLIELPLKFLDEVYPNYYAKRVIHWIGHGESTLFMFPKWATVLRVDASGKVLNVLQNTDEKISGISSALPLDNYLYLGSPWNDYLARVPLDKALPQFSRPAAVKKEETVVPKKVPTTTTTTKPVTTTPKPTTTTPRPTTTTPEPTTTTPKPTTTTSRPTTTTPRPTTTTPKPTTTTPKPKTTPKFVPKTPQSETVAPKPVTTAPKPAAAQPTPTTTVPPPVQQAQIPPAEQKPTGAARPQVEPKVSNNEQVKPVQKVSASANKPVKDEI</sequence>
<feature type="region of interest" description="Disordered" evidence="4">
    <location>
        <begin position="412"/>
        <end position="579"/>
    </location>
</feature>
<evidence type="ECO:0000256" key="3">
    <source>
        <dbReference type="ARBA" id="ARBA00023180"/>
    </source>
</evidence>
<dbReference type="InterPro" id="IPR011042">
    <property type="entry name" value="6-blade_b-propeller_TolB-like"/>
</dbReference>
<evidence type="ECO:0000256" key="2">
    <source>
        <dbReference type="ARBA" id="ARBA00022553"/>
    </source>
</evidence>
<evidence type="ECO:0000256" key="5">
    <source>
        <dbReference type="SAM" id="Phobius"/>
    </source>
</evidence>
<reference evidence="7" key="1">
    <citation type="submission" date="2013-03" db="EMBL/GenBank/DDBJ databases">
        <title>Hemomucin, an O-glycosylated protein on embryos of wasp Macrocentrus cingulum protect them from being encapsulated by hemocytes of host Ostrinia furnacalis.</title>
        <authorList>
            <person name="Xu Q."/>
            <person name="Hu S."/>
            <person name="Hu J."/>
        </authorList>
    </citation>
    <scope>NUCLEOTIDE SEQUENCE</scope>
</reference>
<feature type="domain" description="Strictosidine synthase conserved region" evidence="6">
    <location>
        <begin position="164"/>
        <end position="249"/>
    </location>
</feature>
<dbReference type="PANTHER" id="PTHR10426">
    <property type="entry name" value="STRICTOSIDINE SYNTHASE-RELATED"/>
    <property type="match status" value="1"/>
</dbReference>
<dbReference type="EMBL" id="KC788207">
    <property type="protein sequence ID" value="AGL98097.1"/>
    <property type="molecule type" value="mRNA"/>
</dbReference>
<organism evidence="7">
    <name type="scientific">Macrocentrus cingulum</name>
    <dbReference type="NCBI Taxonomy" id="535359"/>
    <lineage>
        <taxon>Eukaryota</taxon>
        <taxon>Metazoa</taxon>
        <taxon>Ecdysozoa</taxon>
        <taxon>Arthropoda</taxon>
        <taxon>Hexapoda</taxon>
        <taxon>Insecta</taxon>
        <taxon>Pterygota</taxon>
        <taxon>Neoptera</taxon>
        <taxon>Endopterygota</taxon>
        <taxon>Hymenoptera</taxon>
        <taxon>Apocrita</taxon>
        <taxon>Ichneumonoidea</taxon>
        <taxon>Braconidae</taxon>
        <taxon>Macrocentrinae</taxon>
        <taxon>Macrocentrus</taxon>
    </lineage>
</organism>
<dbReference type="AlphaFoldDB" id="R4SIW6"/>
<dbReference type="InterPro" id="IPR018119">
    <property type="entry name" value="Strictosidine_synth_cons-reg"/>
</dbReference>
<dbReference type="GO" id="GO:0016787">
    <property type="term" value="F:hydrolase activity"/>
    <property type="evidence" value="ECO:0007669"/>
    <property type="project" value="TreeGrafter"/>
</dbReference>
<dbReference type="GO" id="GO:0012505">
    <property type="term" value="C:endomembrane system"/>
    <property type="evidence" value="ECO:0007669"/>
    <property type="project" value="TreeGrafter"/>
</dbReference>
<dbReference type="SUPFAM" id="SSF63829">
    <property type="entry name" value="Calcium-dependent phosphotriesterase"/>
    <property type="match status" value="1"/>
</dbReference>
<evidence type="ECO:0000259" key="6">
    <source>
        <dbReference type="Pfam" id="PF03088"/>
    </source>
</evidence>
<proteinExistence type="evidence at transcript level"/>
<feature type="transmembrane region" description="Helical" evidence="5">
    <location>
        <begin position="7"/>
        <end position="27"/>
    </location>
</feature>
<keyword evidence="5" id="KW-0812">Transmembrane</keyword>
<keyword evidence="2" id="KW-0597">Phosphoprotein</keyword>
<evidence type="ECO:0000313" key="7">
    <source>
        <dbReference type="EMBL" id="AGL98097.1"/>
    </source>
</evidence>
<dbReference type="PANTHER" id="PTHR10426:SF88">
    <property type="entry name" value="ADIPOCYTE PLASMA MEMBRANE-ASSOCIATED PROTEIN HEMOMUCIN-RELATED"/>
    <property type="match status" value="1"/>
</dbReference>
<evidence type="ECO:0000256" key="1">
    <source>
        <dbReference type="ARBA" id="ARBA00009191"/>
    </source>
</evidence>
<evidence type="ECO:0000256" key="4">
    <source>
        <dbReference type="SAM" id="MobiDB-lite"/>
    </source>
</evidence>
<dbReference type="Pfam" id="PF03088">
    <property type="entry name" value="Str_synth"/>
    <property type="match status" value="1"/>
</dbReference>
<keyword evidence="5" id="KW-0472">Membrane</keyword>
<dbReference type="PRINTS" id="PR01217">
    <property type="entry name" value="PRICHEXTENSN"/>
</dbReference>
<accession>R4SIW6</accession>
<keyword evidence="3" id="KW-0325">Glycoprotein</keyword>
<dbReference type="Gene3D" id="2.120.10.30">
    <property type="entry name" value="TolB, C-terminal domain"/>
    <property type="match status" value="1"/>
</dbReference>